<feature type="domain" description="FtsX extracellular" evidence="2">
    <location>
        <begin position="61"/>
        <end position="145"/>
    </location>
</feature>
<gene>
    <name evidence="3" type="ORF">GCM10022380_25230</name>
</gene>
<evidence type="ECO:0000256" key="1">
    <source>
        <dbReference type="SAM" id="Phobius"/>
    </source>
</evidence>
<evidence type="ECO:0000313" key="3">
    <source>
        <dbReference type="EMBL" id="GAA3806496.1"/>
    </source>
</evidence>
<dbReference type="Pfam" id="PF18075">
    <property type="entry name" value="FtsX_ECD"/>
    <property type="match status" value="1"/>
</dbReference>
<feature type="transmembrane region" description="Helical" evidence="1">
    <location>
        <begin position="20"/>
        <end position="42"/>
    </location>
</feature>
<dbReference type="RefSeq" id="WP_020416428.1">
    <property type="nucleotide sequence ID" value="NZ_BAABCM010000002.1"/>
</dbReference>
<organism evidence="3 4">
    <name type="scientific">Amycolatopsis tucumanensis</name>
    <dbReference type="NCBI Taxonomy" id="401106"/>
    <lineage>
        <taxon>Bacteria</taxon>
        <taxon>Bacillati</taxon>
        <taxon>Actinomycetota</taxon>
        <taxon>Actinomycetes</taxon>
        <taxon>Pseudonocardiales</taxon>
        <taxon>Pseudonocardiaceae</taxon>
        <taxon>Amycolatopsis</taxon>
    </lineage>
</organism>
<reference evidence="4" key="1">
    <citation type="journal article" date="2019" name="Int. J. Syst. Evol. Microbiol.">
        <title>The Global Catalogue of Microorganisms (GCM) 10K type strain sequencing project: providing services to taxonomists for standard genome sequencing and annotation.</title>
        <authorList>
            <consortium name="The Broad Institute Genomics Platform"/>
            <consortium name="The Broad Institute Genome Sequencing Center for Infectious Disease"/>
            <person name="Wu L."/>
            <person name="Ma J."/>
        </authorList>
    </citation>
    <scope>NUCLEOTIDE SEQUENCE [LARGE SCALE GENOMIC DNA]</scope>
    <source>
        <strain evidence="4">JCM 17017</strain>
    </source>
</reference>
<accession>A0ABP7I034</accession>
<keyword evidence="1" id="KW-1133">Transmembrane helix</keyword>
<dbReference type="Proteomes" id="UP001501624">
    <property type="component" value="Unassembled WGS sequence"/>
</dbReference>
<sequence>MTDRPVAAAVPRRTRSIPVWVFVLSLVLAVGAGLGGGALLWAGESPADRQAAEARDQCEHQITVYFNGTDPDPVMSAAADRLRGDARFASVRTQTRLEAWAEFKRIFADDPDLLSKSRPEALPAAVVLMTRPDTTPEQVAPDLEQLFPGAEVRTLGPCSP</sequence>
<keyword evidence="1" id="KW-0812">Transmembrane</keyword>
<protein>
    <recommendedName>
        <fullName evidence="2">FtsX extracellular domain-containing protein</fullName>
    </recommendedName>
</protein>
<evidence type="ECO:0000313" key="4">
    <source>
        <dbReference type="Proteomes" id="UP001501624"/>
    </source>
</evidence>
<dbReference type="EMBL" id="BAABCM010000002">
    <property type="protein sequence ID" value="GAA3806496.1"/>
    <property type="molecule type" value="Genomic_DNA"/>
</dbReference>
<name>A0ABP7I034_9PSEU</name>
<keyword evidence="4" id="KW-1185">Reference proteome</keyword>
<dbReference type="InterPro" id="IPR040690">
    <property type="entry name" value="FtsX_ECD"/>
</dbReference>
<evidence type="ECO:0000259" key="2">
    <source>
        <dbReference type="Pfam" id="PF18075"/>
    </source>
</evidence>
<proteinExistence type="predicted"/>
<comment type="caution">
    <text evidence="3">The sequence shown here is derived from an EMBL/GenBank/DDBJ whole genome shotgun (WGS) entry which is preliminary data.</text>
</comment>
<keyword evidence="1" id="KW-0472">Membrane</keyword>